<dbReference type="EMBL" id="JAMKFB020000010">
    <property type="protein sequence ID" value="KAL0183246.1"/>
    <property type="molecule type" value="Genomic_DNA"/>
</dbReference>
<keyword evidence="1" id="KW-0175">Coiled coil</keyword>
<dbReference type="Gene3D" id="1.20.5.1700">
    <property type="match status" value="1"/>
</dbReference>
<name>A0ABD0QBJ5_CIRMR</name>
<accession>A0ABD0QBJ5</accession>
<organism evidence="2 3">
    <name type="scientific">Cirrhinus mrigala</name>
    <name type="common">Mrigala</name>
    <dbReference type="NCBI Taxonomy" id="683832"/>
    <lineage>
        <taxon>Eukaryota</taxon>
        <taxon>Metazoa</taxon>
        <taxon>Chordata</taxon>
        <taxon>Craniata</taxon>
        <taxon>Vertebrata</taxon>
        <taxon>Euteleostomi</taxon>
        <taxon>Actinopterygii</taxon>
        <taxon>Neopterygii</taxon>
        <taxon>Teleostei</taxon>
        <taxon>Ostariophysi</taxon>
        <taxon>Cypriniformes</taxon>
        <taxon>Cyprinidae</taxon>
        <taxon>Labeoninae</taxon>
        <taxon>Labeonini</taxon>
        <taxon>Cirrhinus</taxon>
    </lineage>
</organism>
<dbReference type="Proteomes" id="UP001529510">
    <property type="component" value="Unassembled WGS sequence"/>
</dbReference>
<proteinExistence type="predicted"/>
<evidence type="ECO:0000256" key="1">
    <source>
        <dbReference type="SAM" id="Coils"/>
    </source>
</evidence>
<evidence type="ECO:0000313" key="3">
    <source>
        <dbReference type="Proteomes" id="UP001529510"/>
    </source>
</evidence>
<reference evidence="2 3" key="1">
    <citation type="submission" date="2024-05" db="EMBL/GenBank/DDBJ databases">
        <title>Genome sequencing and assembly of Indian major carp, Cirrhinus mrigala (Hamilton, 1822).</title>
        <authorList>
            <person name="Mohindra V."/>
            <person name="Chowdhury L.M."/>
            <person name="Lal K."/>
            <person name="Jena J.K."/>
        </authorList>
    </citation>
    <scope>NUCLEOTIDE SEQUENCE [LARGE SCALE GENOMIC DNA]</scope>
    <source>
        <strain evidence="2">CM1030</strain>
        <tissue evidence="2">Blood</tissue>
    </source>
</reference>
<dbReference type="AlphaFoldDB" id="A0ABD0QBJ5"/>
<comment type="caution">
    <text evidence="2">The sequence shown here is derived from an EMBL/GenBank/DDBJ whole genome shotgun (WGS) entry which is preliminary data.</text>
</comment>
<keyword evidence="3" id="KW-1185">Reference proteome</keyword>
<feature type="coiled-coil region" evidence="1">
    <location>
        <begin position="5"/>
        <end position="46"/>
    </location>
</feature>
<protein>
    <recommendedName>
        <fullName evidence="4">Endosome-associated-trafficking regulator 1</fullName>
    </recommendedName>
</protein>
<sequence length="61" mass="6863">AQRAVVQLKSQVNKLESELEDQRTHKQMALVENERLRMEVENLRTQTAVAASIQATVEDAG</sequence>
<evidence type="ECO:0008006" key="4">
    <source>
        <dbReference type="Google" id="ProtNLM"/>
    </source>
</evidence>
<gene>
    <name evidence="2" type="ORF">M9458_022621</name>
</gene>
<evidence type="ECO:0000313" key="2">
    <source>
        <dbReference type="EMBL" id="KAL0183246.1"/>
    </source>
</evidence>
<feature type="non-terminal residue" evidence="2">
    <location>
        <position position="1"/>
    </location>
</feature>
<feature type="non-terminal residue" evidence="2">
    <location>
        <position position="61"/>
    </location>
</feature>